<dbReference type="InterPro" id="IPR000620">
    <property type="entry name" value="EamA_dom"/>
</dbReference>
<evidence type="ECO:0000256" key="2">
    <source>
        <dbReference type="ARBA" id="ARBA00007362"/>
    </source>
</evidence>
<feature type="transmembrane region" description="Helical" evidence="6">
    <location>
        <begin position="204"/>
        <end position="224"/>
    </location>
</feature>
<feature type="transmembrane region" description="Helical" evidence="6">
    <location>
        <begin position="82"/>
        <end position="103"/>
    </location>
</feature>
<sequence>MLFVSIWATGFLVARLVAGHADPLTFLTIRFACGTAIFTGLAALAGASRPREPRLWANAVVAGLLLQGIYLAGVFWSVSHGLPAAVCALITGLQPLLTAALAGPMLGDRVTRRQWMGILVGLIGATMVLAPQVTSSVHAAAPVTVAVAALATVAITLGTIWQKRSGGGVDLRVGAAIQFAASGLVIAPVALLTEDMRFDGSWEAWSALTWSVIGLSVGGMTLLLMMIGRSAVSVVASLFYLVPPVVAVLAFMLFGEALGAVQIAGLIVASAGVAITTRDRS</sequence>
<feature type="transmembrane region" description="Helical" evidence="6">
    <location>
        <begin position="231"/>
        <end position="254"/>
    </location>
</feature>
<dbReference type="PANTHER" id="PTHR32322">
    <property type="entry name" value="INNER MEMBRANE TRANSPORTER"/>
    <property type="match status" value="1"/>
</dbReference>
<dbReference type="Proteomes" id="UP000574769">
    <property type="component" value="Unassembled WGS sequence"/>
</dbReference>
<dbReference type="AlphaFoldDB" id="A0A7W7ALF5"/>
<evidence type="ECO:0000256" key="5">
    <source>
        <dbReference type="ARBA" id="ARBA00023136"/>
    </source>
</evidence>
<keyword evidence="5 6" id="KW-0472">Membrane</keyword>
<dbReference type="PANTHER" id="PTHR32322:SF2">
    <property type="entry name" value="EAMA DOMAIN-CONTAINING PROTEIN"/>
    <property type="match status" value="1"/>
</dbReference>
<evidence type="ECO:0000259" key="7">
    <source>
        <dbReference type="Pfam" id="PF00892"/>
    </source>
</evidence>
<evidence type="ECO:0000256" key="6">
    <source>
        <dbReference type="SAM" id="Phobius"/>
    </source>
</evidence>
<evidence type="ECO:0000256" key="4">
    <source>
        <dbReference type="ARBA" id="ARBA00022989"/>
    </source>
</evidence>
<name>A0A7W7ALF5_9SPHN</name>
<keyword evidence="4 6" id="KW-1133">Transmembrane helix</keyword>
<keyword evidence="3 6" id="KW-0812">Transmembrane</keyword>
<evidence type="ECO:0000256" key="3">
    <source>
        <dbReference type="ARBA" id="ARBA00022692"/>
    </source>
</evidence>
<evidence type="ECO:0000313" key="9">
    <source>
        <dbReference type="Proteomes" id="UP000574769"/>
    </source>
</evidence>
<dbReference type="EMBL" id="JACHNY010000008">
    <property type="protein sequence ID" value="MBB4619243.1"/>
    <property type="molecule type" value="Genomic_DNA"/>
</dbReference>
<comment type="caution">
    <text evidence="8">The sequence shown here is derived from an EMBL/GenBank/DDBJ whole genome shotgun (WGS) entry which is preliminary data.</text>
</comment>
<reference evidence="8 9" key="1">
    <citation type="submission" date="2020-08" db="EMBL/GenBank/DDBJ databases">
        <title>Genomic Encyclopedia of Type Strains, Phase IV (KMG-IV): sequencing the most valuable type-strain genomes for metagenomic binning, comparative biology and taxonomic classification.</title>
        <authorList>
            <person name="Goeker M."/>
        </authorList>
    </citation>
    <scope>NUCLEOTIDE SEQUENCE [LARGE SCALE GENOMIC DNA]</scope>
    <source>
        <strain evidence="8 9">DSM 15867</strain>
    </source>
</reference>
<feature type="transmembrane region" description="Helical" evidence="6">
    <location>
        <begin position="29"/>
        <end position="48"/>
    </location>
</feature>
<feature type="domain" description="EamA" evidence="7">
    <location>
        <begin position="2"/>
        <end position="129"/>
    </location>
</feature>
<proteinExistence type="inferred from homology"/>
<dbReference type="RefSeq" id="WP_066667189.1">
    <property type="nucleotide sequence ID" value="NZ_JACHNY010000008.1"/>
</dbReference>
<evidence type="ECO:0000256" key="1">
    <source>
        <dbReference type="ARBA" id="ARBA00004141"/>
    </source>
</evidence>
<dbReference type="Pfam" id="PF00892">
    <property type="entry name" value="EamA"/>
    <property type="match status" value="2"/>
</dbReference>
<dbReference type="SUPFAM" id="SSF103481">
    <property type="entry name" value="Multidrug resistance efflux transporter EmrE"/>
    <property type="match status" value="2"/>
</dbReference>
<accession>A0A7W7ALF5</accession>
<feature type="transmembrane region" description="Helical" evidence="6">
    <location>
        <begin position="115"/>
        <end position="133"/>
    </location>
</feature>
<protein>
    <submittedName>
        <fullName evidence="8">Drug/metabolite transporter (DMT)-like permease</fullName>
    </submittedName>
</protein>
<dbReference type="InterPro" id="IPR050638">
    <property type="entry name" value="AA-Vitamin_Transporters"/>
</dbReference>
<feature type="transmembrane region" description="Helical" evidence="6">
    <location>
        <begin position="173"/>
        <end position="192"/>
    </location>
</feature>
<feature type="transmembrane region" description="Helical" evidence="6">
    <location>
        <begin position="260"/>
        <end position="277"/>
    </location>
</feature>
<feature type="transmembrane region" description="Helical" evidence="6">
    <location>
        <begin position="55"/>
        <end position="76"/>
    </location>
</feature>
<keyword evidence="9" id="KW-1185">Reference proteome</keyword>
<comment type="subcellular location">
    <subcellularLocation>
        <location evidence="1">Membrane</location>
        <topology evidence="1">Multi-pass membrane protein</topology>
    </subcellularLocation>
</comment>
<feature type="domain" description="EamA" evidence="7">
    <location>
        <begin position="146"/>
        <end position="277"/>
    </location>
</feature>
<organism evidence="8 9">
    <name type="scientific">Sphingomonas abaci</name>
    <dbReference type="NCBI Taxonomy" id="237611"/>
    <lineage>
        <taxon>Bacteria</taxon>
        <taxon>Pseudomonadati</taxon>
        <taxon>Pseudomonadota</taxon>
        <taxon>Alphaproteobacteria</taxon>
        <taxon>Sphingomonadales</taxon>
        <taxon>Sphingomonadaceae</taxon>
        <taxon>Sphingomonas</taxon>
    </lineage>
</organism>
<feature type="transmembrane region" description="Helical" evidence="6">
    <location>
        <begin position="139"/>
        <end position="161"/>
    </location>
</feature>
<comment type="similarity">
    <text evidence="2">Belongs to the EamA transporter family.</text>
</comment>
<dbReference type="InterPro" id="IPR037185">
    <property type="entry name" value="EmrE-like"/>
</dbReference>
<gene>
    <name evidence="8" type="ORF">GGQ96_003396</name>
</gene>
<dbReference type="GO" id="GO:0016020">
    <property type="term" value="C:membrane"/>
    <property type="evidence" value="ECO:0007669"/>
    <property type="project" value="UniProtKB-SubCell"/>
</dbReference>
<evidence type="ECO:0000313" key="8">
    <source>
        <dbReference type="EMBL" id="MBB4619243.1"/>
    </source>
</evidence>